<comment type="caution">
    <text evidence="1">The sequence shown here is derived from an EMBL/GenBank/DDBJ whole genome shotgun (WGS) entry which is preliminary data.</text>
</comment>
<name>A0ABD3GB33_9MARC</name>
<dbReference type="EMBL" id="JBJQOH010000008">
    <property type="protein sequence ID" value="KAL3676163.1"/>
    <property type="molecule type" value="Genomic_DNA"/>
</dbReference>
<dbReference type="Proteomes" id="UP001633002">
    <property type="component" value="Unassembled WGS sequence"/>
</dbReference>
<dbReference type="PANTHER" id="PTHR10211">
    <property type="entry name" value="DEOXYRIBODIPYRIMIDINE PHOTOLYASE"/>
    <property type="match status" value="1"/>
</dbReference>
<accession>A0ABD3GB33</accession>
<organism evidence="1 2">
    <name type="scientific">Riccia sorocarpa</name>
    <dbReference type="NCBI Taxonomy" id="122646"/>
    <lineage>
        <taxon>Eukaryota</taxon>
        <taxon>Viridiplantae</taxon>
        <taxon>Streptophyta</taxon>
        <taxon>Embryophyta</taxon>
        <taxon>Marchantiophyta</taxon>
        <taxon>Marchantiopsida</taxon>
        <taxon>Marchantiidae</taxon>
        <taxon>Marchantiales</taxon>
        <taxon>Ricciaceae</taxon>
        <taxon>Riccia</taxon>
    </lineage>
</organism>
<dbReference type="InterPro" id="IPR052219">
    <property type="entry name" value="Photolyase_Class-2"/>
</dbReference>
<dbReference type="InterPro" id="IPR036134">
    <property type="entry name" value="Crypto/Photolyase_FAD-like_sf"/>
</dbReference>
<evidence type="ECO:0000313" key="1">
    <source>
        <dbReference type="EMBL" id="KAL3676163.1"/>
    </source>
</evidence>
<proteinExistence type="predicted"/>
<evidence type="ECO:0000313" key="2">
    <source>
        <dbReference type="Proteomes" id="UP001633002"/>
    </source>
</evidence>
<dbReference type="AlphaFoldDB" id="A0ABD3GB33"/>
<dbReference type="PANTHER" id="PTHR10211:SF0">
    <property type="entry name" value="DEOXYRIBODIPYRIMIDINE PHOTO-LYASE"/>
    <property type="match status" value="1"/>
</dbReference>
<keyword evidence="2" id="KW-1185">Reference proteome</keyword>
<protein>
    <submittedName>
        <fullName evidence="1">Uncharacterized protein</fullName>
    </submittedName>
</protein>
<sequence length="115" mass="12874">MKGLHLSLVSQLRNAAQLDGPLRKDAWVHENVSNLGKGGSRQGFGYVGFMWSICGIHDQGWKERPVFGKIRYMNLAGCKRKFNVDGYISYVDRLVSSLRKCAKSAAQVEAAPRKF</sequence>
<reference evidence="1 2" key="1">
    <citation type="submission" date="2024-09" db="EMBL/GenBank/DDBJ databases">
        <title>Chromosome-scale assembly of Riccia sorocarpa.</title>
        <authorList>
            <person name="Paukszto L."/>
        </authorList>
    </citation>
    <scope>NUCLEOTIDE SEQUENCE [LARGE SCALE GENOMIC DNA]</scope>
    <source>
        <strain evidence="1">LP-2024</strain>
        <tissue evidence="1">Aerial parts of the thallus</tissue>
    </source>
</reference>
<gene>
    <name evidence="1" type="ORF">R1sor_026111</name>
</gene>
<dbReference type="Gene3D" id="1.10.579.10">
    <property type="entry name" value="DNA Cyclobutane Dipyrimidine Photolyase, subunit A, domain 3"/>
    <property type="match status" value="1"/>
</dbReference>
<dbReference type="InterPro" id="IPR032673">
    <property type="entry name" value="DNA_photolyase_2_CS"/>
</dbReference>
<dbReference type="PROSITE" id="PS01084">
    <property type="entry name" value="DNA_PHOTOLYASES_2_2"/>
    <property type="match status" value="1"/>
</dbReference>
<dbReference type="SUPFAM" id="SSF48173">
    <property type="entry name" value="Cryptochrome/photolyase FAD-binding domain"/>
    <property type="match status" value="1"/>
</dbReference>